<accession>K2NKB4</accession>
<sequence>MNNAAATPPLSEAASTRRGFSNQGALPANEPLSPSEQSSQKVNYTSNHASNILLQDPKEAPVGAFWVHVSFDRENSGPSNSEKRRRSSAPEAQQYDFLSYRQTNVEEVLLSWIKKISIQARDVLETDEHWVRDPSTRALVHVDRYVICRVEHDGMRYFIGITPRFVGQQRRLEKVLVELKAMQGADPSYTCGDGNNDAEENSEADESNTQEQATMMHGGVASVALQAEEVEEREEEEEEETTIHASEAVPSITQEGVVPCEECSDMNASLK</sequence>
<name>K2NKB4_TRYCR</name>
<keyword evidence="3" id="KW-1185">Reference proteome</keyword>
<feature type="compositionally biased region" description="Acidic residues" evidence="1">
    <location>
        <begin position="228"/>
        <end position="240"/>
    </location>
</feature>
<dbReference type="PANTHER" id="PTHR35614">
    <property type="match status" value="1"/>
</dbReference>
<dbReference type="PANTHER" id="PTHR35614:SF7">
    <property type="match status" value="1"/>
</dbReference>
<evidence type="ECO:0000313" key="2">
    <source>
        <dbReference type="EMBL" id="EKF38164.1"/>
    </source>
</evidence>
<feature type="region of interest" description="Disordered" evidence="1">
    <location>
        <begin position="1"/>
        <end position="42"/>
    </location>
</feature>
<comment type="caution">
    <text evidence="2">The sequence shown here is derived from an EMBL/GenBank/DDBJ whole genome shotgun (WGS) entry which is preliminary data.</text>
</comment>
<dbReference type="AlphaFoldDB" id="K2NKB4"/>
<organism evidence="2 3">
    <name type="scientific">Trypanosoma cruzi marinkellei</name>
    <dbReference type="NCBI Taxonomy" id="85056"/>
    <lineage>
        <taxon>Eukaryota</taxon>
        <taxon>Discoba</taxon>
        <taxon>Euglenozoa</taxon>
        <taxon>Kinetoplastea</taxon>
        <taxon>Metakinetoplastina</taxon>
        <taxon>Trypanosomatida</taxon>
        <taxon>Trypanosomatidae</taxon>
        <taxon>Trypanosoma</taxon>
        <taxon>Schizotrypanum</taxon>
    </lineage>
</organism>
<proteinExistence type="predicted"/>
<feature type="region of interest" description="Disordered" evidence="1">
    <location>
        <begin position="228"/>
        <end position="271"/>
    </location>
</feature>
<reference evidence="2 3" key="1">
    <citation type="journal article" date="2012" name="BMC Genomics">
        <title>Comparative genomic analysis of human infective Trypanosoma cruzi lineages with the bat-restricted subspecies T. cruzi marinkellei.</title>
        <authorList>
            <person name="Franzen O."/>
            <person name="Talavera-Lopez C."/>
            <person name="Ochaya S."/>
            <person name="Butler C.E."/>
            <person name="Messenger L.A."/>
            <person name="Lewis M.D."/>
            <person name="Llewellyn M.S."/>
            <person name="Marinkelle C.J."/>
            <person name="Tyler K.M."/>
            <person name="Miles M.A."/>
            <person name="Andersson B."/>
        </authorList>
    </citation>
    <scope>NUCLEOTIDE SEQUENCE [LARGE SCALE GENOMIC DNA]</scope>
    <source>
        <strain evidence="2 3">B7</strain>
    </source>
</reference>
<gene>
    <name evidence="2" type="ORF">MOQ_001630</name>
</gene>
<dbReference type="EMBL" id="AHKC01007300">
    <property type="protein sequence ID" value="EKF38164.1"/>
    <property type="molecule type" value="Genomic_DNA"/>
</dbReference>
<feature type="compositionally biased region" description="Polar residues" evidence="1">
    <location>
        <begin position="32"/>
        <end position="42"/>
    </location>
</feature>
<feature type="region of interest" description="Disordered" evidence="1">
    <location>
        <begin position="186"/>
        <end position="210"/>
    </location>
</feature>
<feature type="compositionally biased region" description="Acidic residues" evidence="1">
    <location>
        <begin position="196"/>
        <end position="208"/>
    </location>
</feature>
<evidence type="ECO:0000256" key="1">
    <source>
        <dbReference type="SAM" id="MobiDB-lite"/>
    </source>
</evidence>
<dbReference type="Proteomes" id="UP000007350">
    <property type="component" value="Unassembled WGS sequence"/>
</dbReference>
<protein>
    <submittedName>
        <fullName evidence="2">Uncharacterized protein</fullName>
    </submittedName>
</protein>
<evidence type="ECO:0000313" key="3">
    <source>
        <dbReference type="Proteomes" id="UP000007350"/>
    </source>
</evidence>
<dbReference type="OrthoDB" id="247204at2759"/>